<feature type="domain" description="CCHC-type" evidence="3">
    <location>
        <begin position="385"/>
        <end position="400"/>
    </location>
</feature>
<dbReference type="InterPro" id="IPR005162">
    <property type="entry name" value="Retrotrans_gag_dom"/>
</dbReference>
<dbReference type="SMART" id="SM00343">
    <property type="entry name" value="ZnF_C2HC"/>
    <property type="match status" value="1"/>
</dbReference>
<organism evidence="4 5">
    <name type="scientific">Sphagnum jensenii</name>
    <dbReference type="NCBI Taxonomy" id="128206"/>
    <lineage>
        <taxon>Eukaryota</taxon>
        <taxon>Viridiplantae</taxon>
        <taxon>Streptophyta</taxon>
        <taxon>Embryophyta</taxon>
        <taxon>Bryophyta</taxon>
        <taxon>Sphagnophytina</taxon>
        <taxon>Sphagnopsida</taxon>
        <taxon>Sphagnales</taxon>
        <taxon>Sphagnaceae</taxon>
        <taxon>Sphagnum</taxon>
    </lineage>
</organism>
<keyword evidence="1" id="KW-0862">Zinc</keyword>
<accession>A0ABP0VW70</accession>
<feature type="region of interest" description="Disordered" evidence="2">
    <location>
        <begin position="462"/>
        <end position="506"/>
    </location>
</feature>
<dbReference type="EMBL" id="OZ020106">
    <property type="protein sequence ID" value="CAK9258740.1"/>
    <property type="molecule type" value="Genomic_DNA"/>
</dbReference>
<dbReference type="PANTHER" id="PTHR33223">
    <property type="entry name" value="CCHC-TYPE DOMAIN-CONTAINING PROTEIN"/>
    <property type="match status" value="1"/>
</dbReference>
<sequence length="506" mass="57913">MSTLGEAFDSPGTQFPEDRQQTPSLTLGVARPVSHVERPLEELGTVGEPNVVVSQLCRRREESGPQPDSKPTRQRQRTITQEQHLLIWLRKKDVTPDYARTNNLHVMWSGGVIDTRDGHDIVNVVFQSRHLNRIMAGLEMSGPFRDLHREDREDFVVSAIRAIKNFLIHEERTVAEWLNFFREFLEGTASFWFEQQTEELKGSWDDITKALVKEFSVKNVYHNLMLELSQLKQGALESVREYKERTMTLQNKLQGCLRAQGHEGTDPLFAGVNALVLEHFTIGLLSELQQQVRYEQAATFDEAAEVAEKKEVSMEEVPRPAAQSMVKTVQFSIEPEVRKHPEVSSRMESAMEQMINQMNQLSLHLLQPRTNKSRSVERDLSTVQCYKCREMGHYSRECPNSPTLATRKNASSSTRRFSAEEKGKAQVHLIESISEGREKALMGLEKSLQFPEDVMDVMAQTKRPVEDTTHPDVSVKRFKEMARAPKEKKKNRRRSSKGVEKGVVNT</sequence>
<protein>
    <recommendedName>
        <fullName evidence="3">CCHC-type domain-containing protein</fullName>
    </recommendedName>
</protein>
<dbReference type="Pfam" id="PF00098">
    <property type="entry name" value="zf-CCHC"/>
    <property type="match status" value="1"/>
</dbReference>
<feature type="region of interest" description="Disordered" evidence="2">
    <location>
        <begin position="1"/>
        <end position="32"/>
    </location>
</feature>
<dbReference type="Gene3D" id="4.10.60.10">
    <property type="entry name" value="Zinc finger, CCHC-type"/>
    <property type="match status" value="1"/>
</dbReference>
<dbReference type="InterPro" id="IPR036875">
    <property type="entry name" value="Znf_CCHC_sf"/>
</dbReference>
<feature type="compositionally biased region" description="Basic and acidic residues" evidence="2">
    <location>
        <begin position="463"/>
        <end position="485"/>
    </location>
</feature>
<dbReference type="PANTHER" id="PTHR33223:SF6">
    <property type="entry name" value="CCHC-TYPE DOMAIN-CONTAINING PROTEIN"/>
    <property type="match status" value="1"/>
</dbReference>
<evidence type="ECO:0000313" key="4">
    <source>
        <dbReference type="EMBL" id="CAK9258740.1"/>
    </source>
</evidence>
<reference evidence="4" key="1">
    <citation type="submission" date="2024-02" db="EMBL/GenBank/DDBJ databases">
        <authorList>
            <consortium name="ELIXIR-Norway"/>
            <consortium name="Elixir Norway"/>
        </authorList>
    </citation>
    <scope>NUCLEOTIDE SEQUENCE</scope>
</reference>
<feature type="compositionally biased region" description="Basic residues" evidence="2">
    <location>
        <begin position="486"/>
        <end position="496"/>
    </location>
</feature>
<evidence type="ECO:0000313" key="5">
    <source>
        <dbReference type="Proteomes" id="UP001497444"/>
    </source>
</evidence>
<dbReference type="Pfam" id="PF03732">
    <property type="entry name" value="Retrotrans_gag"/>
    <property type="match status" value="1"/>
</dbReference>
<dbReference type="SUPFAM" id="SSF57756">
    <property type="entry name" value="Retrovirus zinc finger-like domains"/>
    <property type="match status" value="1"/>
</dbReference>
<feature type="region of interest" description="Disordered" evidence="2">
    <location>
        <begin position="399"/>
        <end position="423"/>
    </location>
</feature>
<keyword evidence="1" id="KW-0863">Zinc-finger</keyword>
<keyword evidence="1" id="KW-0479">Metal-binding</keyword>
<dbReference type="PROSITE" id="PS50158">
    <property type="entry name" value="ZF_CCHC"/>
    <property type="match status" value="1"/>
</dbReference>
<keyword evidence="5" id="KW-1185">Reference proteome</keyword>
<name>A0ABP0VW70_9BRYO</name>
<proteinExistence type="predicted"/>
<feature type="compositionally biased region" description="Polar residues" evidence="2">
    <location>
        <begin position="399"/>
        <end position="416"/>
    </location>
</feature>
<evidence type="ECO:0000256" key="1">
    <source>
        <dbReference type="PROSITE-ProRule" id="PRU00047"/>
    </source>
</evidence>
<dbReference type="InterPro" id="IPR001878">
    <property type="entry name" value="Znf_CCHC"/>
</dbReference>
<dbReference type="Proteomes" id="UP001497444">
    <property type="component" value="Chromosome 11"/>
</dbReference>
<feature type="region of interest" description="Disordered" evidence="2">
    <location>
        <begin position="59"/>
        <end position="78"/>
    </location>
</feature>
<evidence type="ECO:0000256" key="2">
    <source>
        <dbReference type="SAM" id="MobiDB-lite"/>
    </source>
</evidence>
<gene>
    <name evidence="4" type="ORF">CSSPJE1EN1_LOCUS4218</name>
</gene>
<evidence type="ECO:0000259" key="3">
    <source>
        <dbReference type="PROSITE" id="PS50158"/>
    </source>
</evidence>